<reference evidence="2" key="1">
    <citation type="journal article" date="2014" name="Int. J. Syst. Evol. Microbiol.">
        <title>Complete genome sequence of Corynebacterium casei LMG S-19264T (=DSM 44701T), isolated from a smear-ripened cheese.</title>
        <authorList>
            <consortium name="US DOE Joint Genome Institute (JGI-PGF)"/>
            <person name="Walter F."/>
            <person name="Albersmeier A."/>
            <person name="Kalinowski J."/>
            <person name="Ruckert C."/>
        </authorList>
    </citation>
    <scope>NUCLEOTIDE SEQUENCE</scope>
    <source>
        <strain evidence="2">JCM 1480</strain>
    </source>
</reference>
<evidence type="ECO:0000313" key="5">
    <source>
        <dbReference type="Proteomes" id="UP000746584"/>
    </source>
</evidence>
<evidence type="ECO:0000256" key="1">
    <source>
        <dbReference type="SAM" id="MobiDB-lite"/>
    </source>
</evidence>
<dbReference type="EMBL" id="BMOI01000005">
    <property type="protein sequence ID" value="GGK98146.1"/>
    <property type="molecule type" value="Genomic_DNA"/>
</dbReference>
<organism evidence="2 4">
    <name type="scientific">Curtobacterium luteum</name>
    <dbReference type="NCBI Taxonomy" id="33881"/>
    <lineage>
        <taxon>Bacteria</taxon>
        <taxon>Bacillati</taxon>
        <taxon>Actinomycetota</taxon>
        <taxon>Actinomycetes</taxon>
        <taxon>Micrococcales</taxon>
        <taxon>Microbacteriaceae</taxon>
        <taxon>Curtobacterium</taxon>
    </lineage>
</organism>
<sequence length="112" mass="11738">MKYISCEGVDVMTGDLIADAVMDYAAVLGANARTDSVSVPSVGPDGALIRTTLLVGPASEFVVIPAPDDVLEPEDPDFIRRLRDAAGRAGDARPLDADGRPRFVGADGPSRR</sequence>
<dbReference type="AlphaFoldDB" id="A0A8H9GBG5"/>
<keyword evidence="5" id="KW-1185">Reference proteome</keyword>
<reference evidence="3 5" key="3">
    <citation type="submission" date="2021-01" db="EMBL/GenBank/DDBJ databases">
        <title>Sequencing the genomes of 1000 actinobacteria strains.</title>
        <authorList>
            <person name="Klenk H.-P."/>
        </authorList>
    </citation>
    <scope>NUCLEOTIDE SEQUENCE [LARGE SCALE GENOMIC DNA]</scope>
    <source>
        <strain evidence="3 5">DSM 20542</strain>
    </source>
</reference>
<name>A0A8H9GBG5_9MICO</name>
<comment type="caution">
    <text evidence="2">The sequence shown here is derived from an EMBL/GenBank/DDBJ whole genome shotgun (WGS) entry which is preliminary data.</text>
</comment>
<dbReference type="EMBL" id="JAFBCG010000001">
    <property type="protein sequence ID" value="MBM7804155.1"/>
    <property type="molecule type" value="Genomic_DNA"/>
</dbReference>
<evidence type="ECO:0000313" key="2">
    <source>
        <dbReference type="EMBL" id="GGK98146.1"/>
    </source>
</evidence>
<dbReference type="RefSeq" id="WP_022904912.1">
    <property type="nucleotide sequence ID" value="NZ_BMOI01000005.1"/>
</dbReference>
<feature type="region of interest" description="Disordered" evidence="1">
    <location>
        <begin position="87"/>
        <end position="112"/>
    </location>
</feature>
<evidence type="ECO:0000313" key="4">
    <source>
        <dbReference type="Proteomes" id="UP000648535"/>
    </source>
</evidence>
<reference evidence="2" key="2">
    <citation type="submission" date="2020-09" db="EMBL/GenBank/DDBJ databases">
        <authorList>
            <person name="Sun Q."/>
            <person name="Ohkuma M."/>
        </authorList>
    </citation>
    <scope>NUCLEOTIDE SEQUENCE</scope>
    <source>
        <strain evidence="2">JCM 1480</strain>
    </source>
</reference>
<evidence type="ECO:0000313" key="3">
    <source>
        <dbReference type="EMBL" id="MBM7804155.1"/>
    </source>
</evidence>
<proteinExistence type="predicted"/>
<gene>
    <name evidence="2" type="ORF">GCM10009769_15380</name>
    <name evidence="3" type="ORF">JOE58_003406</name>
</gene>
<dbReference type="Proteomes" id="UP000746584">
    <property type="component" value="Unassembled WGS sequence"/>
</dbReference>
<protein>
    <submittedName>
        <fullName evidence="2">Uncharacterized protein</fullName>
    </submittedName>
</protein>
<dbReference type="Proteomes" id="UP000648535">
    <property type="component" value="Unassembled WGS sequence"/>
</dbReference>
<accession>A0A8H9GBG5</accession>
<feature type="compositionally biased region" description="Basic and acidic residues" evidence="1">
    <location>
        <begin position="87"/>
        <end position="101"/>
    </location>
</feature>